<dbReference type="EMBL" id="FQ312005">
    <property type="protein sequence ID" value="CBW25235.1"/>
    <property type="molecule type" value="Genomic_DNA"/>
</dbReference>
<dbReference type="PATRIC" id="fig|862908.3.peg.298"/>
<dbReference type="RefSeq" id="WP_014243024.1">
    <property type="nucleotide sequence ID" value="NC_016620.1"/>
</dbReference>
<keyword evidence="2" id="KW-1185">Reference proteome</keyword>
<proteinExistence type="predicted"/>
<gene>
    <name evidence="1" type="ordered locus">BMS_0310</name>
</gene>
<evidence type="ECO:0000313" key="1">
    <source>
        <dbReference type="EMBL" id="CBW25235.1"/>
    </source>
</evidence>
<protein>
    <submittedName>
        <fullName evidence="1">Uncharacterized protein</fullName>
    </submittedName>
</protein>
<accession>E1X3E0</accession>
<dbReference type="HOGENOM" id="CLU_1747100_0_0_7"/>
<name>E1X3E0_HALMS</name>
<dbReference type="Proteomes" id="UP000008963">
    <property type="component" value="Chromosome"/>
</dbReference>
<dbReference type="KEGG" id="bmx:BMS_0310"/>
<dbReference type="AlphaFoldDB" id="E1X3E0"/>
<reference evidence="2" key="1">
    <citation type="journal article" date="2013" name="ISME J.">
        <title>A small predatory core genome in the divergent marine Bacteriovorax marinus SJ and the terrestrial Bdellovibrio bacteriovorus.</title>
        <authorList>
            <person name="Crossman L.C."/>
            <person name="Chen H."/>
            <person name="Cerdeno-Tarraga A.M."/>
            <person name="Brooks K."/>
            <person name="Quail M.A."/>
            <person name="Pineiro S.A."/>
            <person name="Hobley L."/>
            <person name="Sockett R.E."/>
            <person name="Bentley S.D."/>
            <person name="Parkhill J."/>
            <person name="Williams H.N."/>
            <person name="Stine O.C."/>
        </authorList>
    </citation>
    <scope>NUCLEOTIDE SEQUENCE [LARGE SCALE GENOMIC DNA]</scope>
    <source>
        <strain evidence="2">ATCC BAA-682 / DSM 15412 / SJ</strain>
    </source>
</reference>
<sequence>MKEVLESAIKTKNSDEELWYKSVEAARQIIHTRDLSDDELVKLALSSETPKSFNILVKYIYKFTRSNPDGHKAIEILFNSVDGSTYSLKEWTVAIEFFHHWLEKEERVTSWPTMLGYLCCCSESPEGIDVRHELVDLLRDMLETYGYDG</sequence>
<evidence type="ECO:0000313" key="2">
    <source>
        <dbReference type="Proteomes" id="UP000008963"/>
    </source>
</evidence>
<dbReference type="OrthoDB" id="5294126at2"/>
<dbReference type="STRING" id="862908.BMS_0310"/>
<organism evidence="1 2">
    <name type="scientific">Halobacteriovorax marinus (strain ATCC BAA-682 / DSM 15412 / SJ)</name>
    <name type="common">Bacteriovorax marinus</name>
    <dbReference type="NCBI Taxonomy" id="862908"/>
    <lineage>
        <taxon>Bacteria</taxon>
        <taxon>Pseudomonadati</taxon>
        <taxon>Bdellovibrionota</taxon>
        <taxon>Bacteriovoracia</taxon>
        <taxon>Bacteriovoracales</taxon>
        <taxon>Halobacteriovoraceae</taxon>
        <taxon>Halobacteriovorax</taxon>
    </lineage>
</organism>